<feature type="signal peptide" evidence="3">
    <location>
        <begin position="1"/>
        <end position="20"/>
    </location>
</feature>
<evidence type="ECO:0000313" key="4">
    <source>
        <dbReference type="EMBL" id="CAB4253217.1"/>
    </source>
</evidence>
<evidence type="ECO:0000256" key="2">
    <source>
        <dbReference type="SAM" id="Phobius"/>
    </source>
</evidence>
<dbReference type="RefSeq" id="XP_041405255.1">
    <property type="nucleotide sequence ID" value="XM_041549321.1"/>
</dbReference>
<keyword evidence="2" id="KW-1133">Transmembrane helix</keyword>
<proteinExistence type="predicted"/>
<dbReference type="Proteomes" id="UP000644660">
    <property type="component" value="Unassembled WGS sequence"/>
</dbReference>
<feature type="chain" id="PRO_5033985724" description="Protein BIG1" evidence="3">
    <location>
        <begin position="21"/>
        <end position="311"/>
    </location>
</feature>
<keyword evidence="2" id="KW-0472">Membrane</keyword>
<evidence type="ECO:0000313" key="5">
    <source>
        <dbReference type="Proteomes" id="UP000644660"/>
    </source>
</evidence>
<evidence type="ECO:0008006" key="6">
    <source>
        <dbReference type="Google" id="ProtNLM"/>
    </source>
</evidence>
<dbReference type="OrthoDB" id="10480859at2759"/>
<sequence length="311" mass="35730">MLLKTILFTLLTIYCATVLASKYSITITSEDTDYKSDSDNIQGSTPQEVDNQVSIHIGDGTDSTELLQEIFKANSLQFTDVPDSPTFFKAKNTRTDFDLVKGMFPDSLAKMDDPSDFMDIIMKDGRFANVRHIIKEIIEDIDEDEDEDDEEDTSDFFFEGEEEYEGDSDDDDDQEENDEDFYFLKEKQLVRKDNKYFTQDLPISTLLKSQTILTTTATRIPFFDSSNSMLYNISTVKMKKSFSITPQVITTHFPSRLFVVTSKNNPNTFKNNNNTIPEIENNSQANKRFNIFKPYYLIGLLSVLVLLIFDQ</sequence>
<keyword evidence="5" id="KW-1185">Reference proteome</keyword>
<comment type="caution">
    <text evidence="4">The sequence shown here is derived from an EMBL/GenBank/DDBJ whole genome shotgun (WGS) entry which is preliminary data.</text>
</comment>
<keyword evidence="2" id="KW-0812">Transmembrane</keyword>
<organism evidence="4 5">
    <name type="scientific">Maudiozyma barnettii</name>
    <dbReference type="NCBI Taxonomy" id="61262"/>
    <lineage>
        <taxon>Eukaryota</taxon>
        <taxon>Fungi</taxon>
        <taxon>Dikarya</taxon>
        <taxon>Ascomycota</taxon>
        <taxon>Saccharomycotina</taxon>
        <taxon>Saccharomycetes</taxon>
        <taxon>Saccharomycetales</taxon>
        <taxon>Saccharomycetaceae</taxon>
        <taxon>Maudiozyma</taxon>
    </lineage>
</organism>
<accession>A0A8H2VDC7</accession>
<name>A0A8H2VDC7_9SACH</name>
<evidence type="ECO:0000256" key="3">
    <source>
        <dbReference type="SAM" id="SignalP"/>
    </source>
</evidence>
<feature type="transmembrane region" description="Helical" evidence="2">
    <location>
        <begin position="291"/>
        <end position="309"/>
    </location>
</feature>
<keyword evidence="3" id="KW-0732">Signal</keyword>
<gene>
    <name evidence="4" type="ORF">KABA2_02S14388</name>
</gene>
<evidence type="ECO:0000256" key="1">
    <source>
        <dbReference type="SAM" id="MobiDB-lite"/>
    </source>
</evidence>
<feature type="region of interest" description="Disordered" evidence="1">
    <location>
        <begin position="139"/>
        <end position="176"/>
    </location>
</feature>
<dbReference type="AlphaFoldDB" id="A0A8H2VDC7"/>
<reference evidence="4 5" key="1">
    <citation type="submission" date="2020-05" db="EMBL/GenBank/DDBJ databases">
        <authorList>
            <person name="Casaregola S."/>
            <person name="Devillers H."/>
            <person name="Grondin C."/>
        </authorList>
    </citation>
    <scope>NUCLEOTIDE SEQUENCE [LARGE SCALE GENOMIC DNA]</scope>
    <source>
        <strain evidence="4 5">CLIB 1767</strain>
    </source>
</reference>
<dbReference type="EMBL" id="CAEFZW010000002">
    <property type="protein sequence ID" value="CAB4253217.1"/>
    <property type="molecule type" value="Genomic_DNA"/>
</dbReference>
<dbReference type="GeneID" id="64856373"/>
<protein>
    <recommendedName>
        <fullName evidence="6">Protein BIG1</fullName>
    </recommendedName>
</protein>